<dbReference type="OrthoDB" id="2439701at2759"/>
<dbReference type="EMBL" id="CAJVQA010000895">
    <property type="protein sequence ID" value="CAG8494857.1"/>
    <property type="molecule type" value="Genomic_DNA"/>
</dbReference>
<sequence>MSNITNFFYHNHSETYRKLYFKSWLPQVYFPTVELLRKSVLEIAVKQYTDELSDAITICKHQKLSTIVKKLEQISQRFSKIPQGQLQKMFSEAYQAEKRRINAVNASCFMKVEGVLNEIYGCLKQLDLTFINSGNPIASGIIDISERVDSMTDKLLVETKQVLKKIELSEPEFLEKMITMLDEFINTYELLGLNFDLALVNPITFP</sequence>
<name>A0A9N8WMW5_9GLOM</name>
<evidence type="ECO:0000313" key="2">
    <source>
        <dbReference type="Proteomes" id="UP000789759"/>
    </source>
</evidence>
<dbReference type="Proteomes" id="UP000789759">
    <property type="component" value="Unassembled WGS sequence"/>
</dbReference>
<comment type="caution">
    <text evidence="1">The sequence shown here is derived from an EMBL/GenBank/DDBJ whole genome shotgun (WGS) entry which is preliminary data.</text>
</comment>
<proteinExistence type="predicted"/>
<protein>
    <submittedName>
        <fullName evidence="1">21400_t:CDS:1</fullName>
    </submittedName>
</protein>
<dbReference type="AlphaFoldDB" id="A0A9N8WMW5"/>
<reference evidence="1" key="1">
    <citation type="submission" date="2021-06" db="EMBL/GenBank/DDBJ databases">
        <authorList>
            <person name="Kallberg Y."/>
            <person name="Tangrot J."/>
            <person name="Rosling A."/>
        </authorList>
    </citation>
    <scope>NUCLEOTIDE SEQUENCE</scope>
    <source>
        <strain evidence="1">FL966</strain>
    </source>
</reference>
<gene>
    <name evidence="1" type="ORF">CPELLU_LOCUS2163</name>
</gene>
<evidence type="ECO:0000313" key="1">
    <source>
        <dbReference type="EMBL" id="CAG8494857.1"/>
    </source>
</evidence>
<organism evidence="1 2">
    <name type="scientific">Cetraspora pellucida</name>
    <dbReference type="NCBI Taxonomy" id="1433469"/>
    <lineage>
        <taxon>Eukaryota</taxon>
        <taxon>Fungi</taxon>
        <taxon>Fungi incertae sedis</taxon>
        <taxon>Mucoromycota</taxon>
        <taxon>Glomeromycotina</taxon>
        <taxon>Glomeromycetes</taxon>
        <taxon>Diversisporales</taxon>
        <taxon>Gigasporaceae</taxon>
        <taxon>Cetraspora</taxon>
    </lineage>
</organism>
<accession>A0A9N8WMW5</accession>
<keyword evidence="2" id="KW-1185">Reference proteome</keyword>